<dbReference type="OrthoDB" id="1523883at2759"/>
<comment type="caution">
    <text evidence="2">The sequence shown here is derived from an EMBL/GenBank/DDBJ whole genome shotgun (WGS) entry which is preliminary data.</text>
</comment>
<name>A0A6A4LNS4_9ERIC</name>
<organism evidence="2 3">
    <name type="scientific">Rhododendron williamsianum</name>
    <dbReference type="NCBI Taxonomy" id="262921"/>
    <lineage>
        <taxon>Eukaryota</taxon>
        <taxon>Viridiplantae</taxon>
        <taxon>Streptophyta</taxon>
        <taxon>Embryophyta</taxon>
        <taxon>Tracheophyta</taxon>
        <taxon>Spermatophyta</taxon>
        <taxon>Magnoliopsida</taxon>
        <taxon>eudicotyledons</taxon>
        <taxon>Gunneridae</taxon>
        <taxon>Pentapetalae</taxon>
        <taxon>asterids</taxon>
        <taxon>Ericales</taxon>
        <taxon>Ericaceae</taxon>
        <taxon>Ericoideae</taxon>
        <taxon>Rhodoreae</taxon>
        <taxon>Rhododendron</taxon>
    </lineage>
</organism>
<dbReference type="PANTHER" id="PTHR31009">
    <property type="entry name" value="S-ADENOSYL-L-METHIONINE:CARBOXYL METHYLTRANSFERASE FAMILY PROTEIN"/>
    <property type="match status" value="1"/>
</dbReference>
<dbReference type="EMBL" id="QEFC01001766">
    <property type="protein sequence ID" value="KAE9456028.1"/>
    <property type="molecule type" value="Genomic_DNA"/>
</dbReference>
<feature type="non-terminal residue" evidence="2">
    <location>
        <position position="1"/>
    </location>
</feature>
<keyword evidence="3" id="KW-1185">Reference proteome</keyword>
<dbReference type="AlphaFoldDB" id="A0A6A4LNS4"/>
<dbReference type="InterPro" id="IPR005299">
    <property type="entry name" value="MeTrfase_7"/>
</dbReference>
<evidence type="ECO:0000313" key="3">
    <source>
        <dbReference type="Proteomes" id="UP000428333"/>
    </source>
</evidence>
<protein>
    <submittedName>
        <fullName evidence="2">Uncharacterized protein</fullName>
    </submittedName>
</protein>
<proteinExistence type="inferred from homology"/>
<dbReference type="SUPFAM" id="SSF53335">
    <property type="entry name" value="S-adenosyl-L-methionine-dependent methyltransferases"/>
    <property type="match status" value="1"/>
</dbReference>
<sequence length="217" mass="24648">MITSTTISTPSSRPCLRTDPTLPSACRVLSIVSCFRKPLSTSRTRLTLFSGSPRERERVTKAYFAQFKADMDAFLKARAQELVEGGLVVVQIPGVPNSNGVITEEKVDSFNLPLYLPSIEEVKMVVEMDKCFTIEKICSLSHPSNYDSRPLDIERTCADIRAIKENLMQDHFGSENMDQLFHLFGQNLQKNRLLYDKVVRQDVYHFALLKRKGDDII</sequence>
<reference evidence="2 3" key="1">
    <citation type="journal article" date="2019" name="Genome Biol. Evol.">
        <title>The Rhododendron genome and chromosomal organization provide insight into shared whole-genome duplications across the heath family (Ericaceae).</title>
        <authorList>
            <person name="Soza V.L."/>
            <person name="Lindsley D."/>
            <person name="Waalkes A."/>
            <person name="Ramage E."/>
            <person name="Patwardhan R.P."/>
            <person name="Burton J.N."/>
            <person name="Adey A."/>
            <person name="Kumar A."/>
            <person name="Qiu R."/>
            <person name="Shendure J."/>
            <person name="Hall B."/>
        </authorList>
    </citation>
    <scope>NUCLEOTIDE SEQUENCE [LARGE SCALE GENOMIC DNA]</scope>
    <source>
        <strain evidence="2">RSF 1966-606</strain>
    </source>
</reference>
<dbReference type="Gene3D" id="3.40.50.150">
    <property type="entry name" value="Vaccinia Virus protein VP39"/>
    <property type="match status" value="1"/>
</dbReference>
<dbReference type="Proteomes" id="UP000428333">
    <property type="component" value="Linkage Group LG07"/>
</dbReference>
<evidence type="ECO:0000256" key="1">
    <source>
        <dbReference type="ARBA" id="ARBA00007967"/>
    </source>
</evidence>
<dbReference type="Pfam" id="PF03492">
    <property type="entry name" value="Methyltransf_7"/>
    <property type="match status" value="2"/>
</dbReference>
<dbReference type="InterPro" id="IPR029063">
    <property type="entry name" value="SAM-dependent_MTases_sf"/>
</dbReference>
<comment type="similarity">
    <text evidence="1">Belongs to the methyltransferase superfamily. Type-7 methyltransferase family.</text>
</comment>
<evidence type="ECO:0000313" key="2">
    <source>
        <dbReference type="EMBL" id="KAE9456028.1"/>
    </source>
</evidence>
<gene>
    <name evidence="2" type="ORF">C3L33_12075</name>
</gene>
<accession>A0A6A4LNS4</accession>
<dbReference type="GO" id="GO:0008168">
    <property type="term" value="F:methyltransferase activity"/>
    <property type="evidence" value="ECO:0007669"/>
    <property type="project" value="InterPro"/>
</dbReference>